<feature type="compositionally biased region" description="Polar residues" evidence="1">
    <location>
        <begin position="277"/>
        <end position="294"/>
    </location>
</feature>
<comment type="caution">
    <text evidence="5">The sequence shown here is derived from an EMBL/GenBank/DDBJ whole genome shotgun (WGS) entry which is preliminary data.</text>
</comment>
<feature type="compositionally biased region" description="Polar residues" evidence="1">
    <location>
        <begin position="312"/>
        <end position="329"/>
    </location>
</feature>
<evidence type="ECO:0000259" key="4">
    <source>
        <dbReference type="PROSITE" id="PS50835"/>
    </source>
</evidence>
<protein>
    <recommendedName>
        <fullName evidence="4">Ig-like domain-containing protein</fullName>
    </recommendedName>
</protein>
<dbReference type="AlphaFoldDB" id="A0ABD0Y747"/>
<reference evidence="5 6" key="1">
    <citation type="submission" date="2024-06" db="EMBL/GenBank/DDBJ databases">
        <authorList>
            <person name="Pan Q."/>
            <person name="Wen M."/>
            <person name="Jouanno E."/>
            <person name="Zahm M."/>
            <person name="Klopp C."/>
            <person name="Cabau C."/>
            <person name="Louis A."/>
            <person name="Berthelot C."/>
            <person name="Parey E."/>
            <person name="Roest Crollius H."/>
            <person name="Montfort J."/>
            <person name="Robinson-Rechavi M."/>
            <person name="Bouchez O."/>
            <person name="Lampietro C."/>
            <person name="Lopez Roques C."/>
            <person name="Donnadieu C."/>
            <person name="Postlethwait J."/>
            <person name="Bobe J."/>
            <person name="Verreycken H."/>
            <person name="Guiguen Y."/>
        </authorList>
    </citation>
    <scope>NUCLEOTIDE SEQUENCE [LARGE SCALE GENOMIC DNA]</scope>
    <source>
        <strain evidence="5">Up_M1</strain>
        <tissue evidence="5">Testis</tissue>
    </source>
</reference>
<feature type="compositionally biased region" description="Polar residues" evidence="1">
    <location>
        <begin position="244"/>
        <end position="259"/>
    </location>
</feature>
<feature type="signal peptide" evidence="3">
    <location>
        <begin position="1"/>
        <end position="24"/>
    </location>
</feature>
<accession>A0ABD0Y747</accession>
<dbReference type="Gene3D" id="2.60.40.10">
    <property type="entry name" value="Immunoglobulins"/>
    <property type="match status" value="1"/>
</dbReference>
<proteinExistence type="predicted"/>
<feature type="region of interest" description="Disordered" evidence="1">
    <location>
        <begin position="243"/>
        <end position="337"/>
    </location>
</feature>
<evidence type="ECO:0000313" key="5">
    <source>
        <dbReference type="EMBL" id="KAL1022881.1"/>
    </source>
</evidence>
<evidence type="ECO:0000256" key="1">
    <source>
        <dbReference type="SAM" id="MobiDB-lite"/>
    </source>
</evidence>
<dbReference type="EMBL" id="JAGEUA010000001">
    <property type="protein sequence ID" value="KAL1022881.1"/>
    <property type="molecule type" value="Genomic_DNA"/>
</dbReference>
<feature type="chain" id="PRO_5044826454" description="Ig-like domain-containing protein" evidence="3">
    <location>
        <begin position="25"/>
        <end position="480"/>
    </location>
</feature>
<dbReference type="Proteomes" id="UP001557470">
    <property type="component" value="Unassembled WGS sequence"/>
</dbReference>
<sequence length="480" mass="52705">MIPLQYSLSLLCYLLLALRDQALCAKDITVTPAEPLVKMGDAVTLTCETTCPKGKPSWRELDDSDATQNTAGNKSFLHIAAVQQYHEGMYVCTSTNCITQKRETVYLRVYALPMAVLSTMPGTTPGQAEMVTCTLTDVYYTSSYSVQMLLFQDFKEIHSELFREYTHFQSFTLSYEIRMDTGITTYQCQAALIIGSQKFQETASLTKQFQVGFGGSSTTENLPKVKSTTLLPTTSRDKEVEYTPKTTGNVGVDSTTEDQPGTTKWIPTTTTGWQVEDTPTTTGNVGVDSTTEDQPGTTKWIPTTTTGWQVEDTPTTTGNVGVDSTTEDQPGTTKWIPTTTTGWQVEDIPKTAGNVGVDSTTEDQPGTTKWIPTTTTGWQVEGHTTKTTNMITVKMSSETEMNQLMTDTSTSPSTKPDLETTSENILEKTLAAVAFNSTTTLISVFTTVGTVATFSCMGFLIRWRKRKLSNSDHQKLPESC</sequence>
<dbReference type="PANTHER" id="PTHR14162:SF1">
    <property type="entry name" value="MUCOSAL ADDRESSIN CELL ADHESION MOLECULE 1"/>
    <property type="match status" value="1"/>
</dbReference>
<dbReference type="InterPro" id="IPR003599">
    <property type="entry name" value="Ig_sub"/>
</dbReference>
<dbReference type="Pfam" id="PF13927">
    <property type="entry name" value="Ig_3"/>
    <property type="match status" value="1"/>
</dbReference>
<dbReference type="PANTHER" id="PTHR14162">
    <property type="entry name" value="MUCOSAL ADDRESSIN CELL ADHESION MOLECULE-1"/>
    <property type="match status" value="1"/>
</dbReference>
<feature type="transmembrane region" description="Helical" evidence="2">
    <location>
        <begin position="441"/>
        <end position="461"/>
    </location>
</feature>
<evidence type="ECO:0000313" key="6">
    <source>
        <dbReference type="Proteomes" id="UP001557470"/>
    </source>
</evidence>
<organism evidence="5 6">
    <name type="scientific">Umbra pygmaea</name>
    <name type="common">Eastern mudminnow</name>
    <dbReference type="NCBI Taxonomy" id="75934"/>
    <lineage>
        <taxon>Eukaryota</taxon>
        <taxon>Metazoa</taxon>
        <taxon>Chordata</taxon>
        <taxon>Craniata</taxon>
        <taxon>Vertebrata</taxon>
        <taxon>Euteleostomi</taxon>
        <taxon>Actinopterygii</taxon>
        <taxon>Neopterygii</taxon>
        <taxon>Teleostei</taxon>
        <taxon>Protacanthopterygii</taxon>
        <taxon>Esociformes</taxon>
        <taxon>Umbridae</taxon>
        <taxon>Umbra</taxon>
    </lineage>
</organism>
<feature type="compositionally biased region" description="Low complexity" evidence="1">
    <location>
        <begin position="295"/>
        <end position="308"/>
    </location>
</feature>
<dbReference type="InterPro" id="IPR037413">
    <property type="entry name" value="MADCAM1"/>
</dbReference>
<evidence type="ECO:0000256" key="2">
    <source>
        <dbReference type="SAM" id="Phobius"/>
    </source>
</evidence>
<dbReference type="InterPro" id="IPR013783">
    <property type="entry name" value="Ig-like_fold"/>
</dbReference>
<dbReference type="PROSITE" id="PS50835">
    <property type="entry name" value="IG_LIKE"/>
    <property type="match status" value="1"/>
</dbReference>
<feature type="compositionally biased region" description="Low complexity" evidence="1">
    <location>
        <begin position="260"/>
        <end position="273"/>
    </location>
</feature>
<dbReference type="InterPro" id="IPR036179">
    <property type="entry name" value="Ig-like_dom_sf"/>
</dbReference>
<feature type="region of interest" description="Disordered" evidence="1">
    <location>
        <begin position="350"/>
        <end position="374"/>
    </location>
</feature>
<feature type="domain" description="Ig-like" evidence="4">
    <location>
        <begin position="26"/>
        <end position="108"/>
    </location>
</feature>
<keyword evidence="3" id="KW-0732">Signal</keyword>
<evidence type="ECO:0000256" key="3">
    <source>
        <dbReference type="SAM" id="SignalP"/>
    </source>
</evidence>
<dbReference type="SUPFAM" id="SSF48726">
    <property type="entry name" value="Immunoglobulin"/>
    <property type="match status" value="1"/>
</dbReference>
<keyword evidence="2" id="KW-0472">Membrane</keyword>
<gene>
    <name evidence="5" type="ORF">UPYG_G00033670</name>
</gene>
<keyword evidence="2" id="KW-0812">Transmembrane</keyword>
<keyword evidence="6" id="KW-1185">Reference proteome</keyword>
<name>A0ABD0Y747_UMBPY</name>
<dbReference type="SMART" id="SM00409">
    <property type="entry name" value="IG"/>
    <property type="match status" value="1"/>
</dbReference>
<keyword evidence="2" id="KW-1133">Transmembrane helix</keyword>
<feature type="compositionally biased region" description="Low complexity" evidence="1">
    <location>
        <begin position="365"/>
        <end position="374"/>
    </location>
</feature>
<dbReference type="InterPro" id="IPR007110">
    <property type="entry name" value="Ig-like_dom"/>
</dbReference>